<dbReference type="GO" id="GO:0016491">
    <property type="term" value="F:oxidoreductase activity"/>
    <property type="evidence" value="ECO:0007669"/>
    <property type="project" value="InterPro"/>
</dbReference>
<organism evidence="2 3">
    <name type="scientific">Mycobacterium conspicuum</name>
    <dbReference type="NCBI Taxonomy" id="44010"/>
    <lineage>
        <taxon>Bacteria</taxon>
        <taxon>Bacillati</taxon>
        <taxon>Actinomycetota</taxon>
        <taxon>Actinomycetes</taxon>
        <taxon>Mycobacteriales</taxon>
        <taxon>Mycobacteriaceae</taxon>
        <taxon>Mycobacterium</taxon>
    </lineage>
</organism>
<name>A0A1X1T4F0_9MYCO</name>
<dbReference type="RefSeq" id="WP_085234145.1">
    <property type="nucleotide sequence ID" value="NZ_AP022613.1"/>
</dbReference>
<evidence type="ECO:0000256" key="1">
    <source>
        <dbReference type="SAM" id="MobiDB-lite"/>
    </source>
</evidence>
<proteinExistence type="predicted"/>
<dbReference type="Gene3D" id="3.40.109.10">
    <property type="entry name" value="NADH Oxidase"/>
    <property type="match status" value="1"/>
</dbReference>
<dbReference type="OrthoDB" id="8156917at2"/>
<sequence>MDVGRIVNAVSLACRAPSVHNSQPWRWVINDGSGEITVHLFSDRRRAVPATDPSGRQAILSCGVALDHFRVAMAAARWRARITRFPDPRAPDHLATVEFDRLDDTTAVHRRRADAILRRRTDRLPLDCPAYWQAFEPVLHSTVNQDREDPVTLDVLSDDQRPQLVQASRLAADLRREDESYQAELQWWTSPFALAQGVPPAALASDTERIRVDVGRDFPVRGHQDRRAEMTEDRSKILVLSTPADTRDDVLRCGEVLSTVLLECTMAGMATCPLTHLIETDESRGIVRRLIGEPQAEPQVLVRVGITPPFDNPSAPSPRRPIDDVLELR</sequence>
<reference evidence="2 3" key="1">
    <citation type="journal article" date="2019" name="Emerg. Microbes Infect.">
        <title>Comprehensive subspecies identification of 175 nontuberculous mycobacteria species based on 7547 genomic profiles.</title>
        <authorList>
            <person name="Matsumoto Y."/>
            <person name="Kinjo T."/>
            <person name="Motooka D."/>
            <person name="Nabeya D."/>
            <person name="Jung N."/>
            <person name="Uechi K."/>
            <person name="Horii T."/>
            <person name="Iida T."/>
            <person name="Fujita J."/>
            <person name="Nakamura S."/>
        </authorList>
    </citation>
    <scope>NUCLEOTIDE SEQUENCE [LARGE SCALE GENOMIC DNA]</scope>
    <source>
        <strain evidence="2 3">JCM 14738</strain>
    </source>
</reference>
<dbReference type="SUPFAM" id="SSF55469">
    <property type="entry name" value="FMN-dependent nitroreductase-like"/>
    <property type="match status" value="1"/>
</dbReference>
<dbReference type="EMBL" id="AP022613">
    <property type="protein sequence ID" value="BBZ38063.1"/>
    <property type="molecule type" value="Genomic_DNA"/>
</dbReference>
<dbReference type="NCBIfam" id="NF047509">
    <property type="entry name" value="Rv3131_FMN_oxido"/>
    <property type="match status" value="1"/>
</dbReference>
<gene>
    <name evidence="2" type="ORF">MCNS_11260</name>
</gene>
<dbReference type="STRING" id="44010.AWC00_18220"/>
<evidence type="ECO:0000313" key="2">
    <source>
        <dbReference type="EMBL" id="BBZ38063.1"/>
    </source>
</evidence>
<dbReference type="PANTHER" id="PTHR23026:SF123">
    <property type="entry name" value="NAD(P)H NITROREDUCTASE RV3131-RELATED"/>
    <property type="match status" value="1"/>
</dbReference>
<accession>A0A1X1T4F0</accession>
<dbReference type="AlphaFoldDB" id="A0A1X1T4F0"/>
<dbReference type="Proteomes" id="UP000467385">
    <property type="component" value="Chromosome"/>
</dbReference>
<feature type="region of interest" description="Disordered" evidence="1">
    <location>
        <begin position="307"/>
        <end position="329"/>
    </location>
</feature>
<protein>
    <submittedName>
        <fullName evidence="2">Uncharacterized protein</fullName>
    </submittedName>
</protein>
<dbReference type="PANTHER" id="PTHR23026">
    <property type="entry name" value="NADPH NITROREDUCTASE"/>
    <property type="match status" value="1"/>
</dbReference>
<feature type="compositionally biased region" description="Basic and acidic residues" evidence="1">
    <location>
        <begin position="320"/>
        <end position="329"/>
    </location>
</feature>
<dbReference type="InterPro" id="IPR050627">
    <property type="entry name" value="Nitroreductase/BluB"/>
</dbReference>
<dbReference type="InterPro" id="IPR000415">
    <property type="entry name" value="Nitroreductase-like"/>
</dbReference>
<keyword evidence="3" id="KW-1185">Reference proteome</keyword>
<evidence type="ECO:0000313" key="3">
    <source>
        <dbReference type="Proteomes" id="UP000467385"/>
    </source>
</evidence>